<proteinExistence type="predicted"/>
<accession>A0ACD5WM94</accession>
<evidence type="ECO:0000313" key="2">
    <source>
        <dbReference type="Proteomes" id="UP001732700"/>
    </source>
</evidence>
<reference evidence="1" key="2">
    <citation type="submission" date="2025-09" db="UniProtKB">
        <authorList>
            <consortium name="EnsemblPlants"/>
        </authorList>
    </citation>
    <scope>IDENTIFICATION</scope>
</reference>
<organism evidence="1 2">
    <name type="scientific">Avena sativa</name>
    <name type="common">Oat</name>
    <dbReference type="NCBI Taxonomy" id="4498"/>
    <lineage>
        <taxon>Eukaryota</taxon>
        <taxon>Viridiplantae</taxon>
        <taxon>Streptophyta</taxon>
        <taxon>Embryophyta</taxon>
        <taxon>Tracheophyta</taxon>
        <taxon>Spermatophyta</taxon>
        <taxon>Magnoliopsida</taxon>
        <taxon>Liliopsida</taxon>
        <taxon>Poales</taxon>
        <taxon>Poaceae</taxon>
        <taxon>BOP clade</taxon>
        <taxon>Pooideae</taxon>
        <taxon>Poodae</taxon>
        <taxon>Poeae</taxon>
        <taxon>Poeae Chloroplast Group 1 (Aveneae type)</taxon>
        <taxon>Aveninae</taxon>
        <taxon>Avena</taxon>
    </lineage>
</organism>
<sequence length="363" mass="38399">MAANDNYGTAAALAKYHESGGGVRGLVESGVTSVPPYFQFVAPAGIPGSTKTTTFAIPAVDLSLPRAAIVSLVGQAARTCGIFHVTNHGVDAGAAVSAVRTFHELPLASRSPLYTVTPVGGVTYATNPEPAGKGAGGPILPWRDSLRFLSPKPDFGRVPEVCRAALAGHRHCVEEFGKEMAGMLLAALGVGPERRLDVEAWVMACHYYPPCPEPERVLGAGEHTDPCVLTVLAQDDVGGLQFRLDGGDNDDGAWVDVPPVAGALLINVGDVLKLVSNDEYKSVLHKVRSRSGQDARVSIATLFNPPKGVDSDLFGPLPELVTAEKPARYRSFTMAEFLKSRAEFGHGSSSTERFRVADDERAV</sequence>
<name>A0ACD5WM94_AVESA</name>
<dbReference type="Proteomes" id="UP001732700">
    <property type="component" value="Chromosome 4C"/>
</dbReference>
<reference evidence="1" key="1">
    <citation type="submission" date="2021-05" db="EMBL/GenBank/DDBJ databases">
        <authorList>
            <person name="Scholz U."/>
            <person name="Mascher M."/>
            <person name="Fiebig A."/>
        </authorList>
    </citation>
    <scope>NUCLEOTIDE SEQUENCE [LARGE SCALE GENOMIC DNA]</scope>
</reference>
<keyword evidence="2" id="KW-1185">Reference proteome</keyword>
<evidence type="ECO:0000313" key="1">
    <source>
        <dbReference type="EnsemblPlants" id="AVESA.00010b.r2.4CG1258660.1.CDS"/>
    </source>
</evidence>
<protein>
    <submittedName>
        <fullName evidence="1">Uncharacterized protein</fullName>
    </submittedName>
</protein>
<dbReference type="EnsemblPlants" id="AVESA.00010b.r2.4CG1258660.1">
    <property type="protein sequence ID" value="AVESA.00010b.r2.4CG1258660.1.CDS"/>
    <property type="gene ID" value="AVESA.00010b.r2.4CG1258660"/>
</dbReference>